<accession>A0A267G6J3</accession>
<feature type="non-terminal residue" evidence="2">
    <location>
        <position position="1"/>
    </location>
</feature>
<evidence type="ECO:0000313" key="2">
    <source>
        <dbReference type="EMBL" id="PAA81616.1"/>
    </source>
</evidence>
<gene>
    <name evidence="1" type="ORF">BOX15_Mlig014259g2</name>
    <name evidence="2" type="ORF">BOX15_Mlig014259g3</name>
</gene>
<dbReference type="Proteomes" id="UP000215902">
    <property type="component" value="Unassembled WGS sequence"/>
</dbReference>
<sequence>AGYKYLCIVMVYSQHSYALSGRLPTCSELAGLIRVHVLFRGQGSFACLDRLQQTLAVGHPDVLLVSRIGRREGFTVFINGALVYERSTSSASSTDPFTDRLLAWVVKQIHNARQGLPCTQTHPISAT</sequence>
<reference evidence="2 3" key="1">
    <citation type="submission" date="2017-06" db="EMBL/GenBank/DDBJ databases">
        <title>A platform for efficient transgenesis in Macrostomum lignano, a flatworm model organism for stem cell research.</title>
        <authorList>
            <person name="Berezikov E."/>
        </authorList>
    </citation>
    <scope>NUCLEOTIDE SEQUENCE [LARGE SCALE GENOMIC DNA]</scope>
    <source>
        <strain evidence="2">DV1</strain>
        <tissue evidence="2">Whole organism</tissue>
    </source>
</reference>
<name>A0A267G6J3_9PLAT</name>
<proteinExistence type="predicted"/>
<protein>
    <submittedName>
        <fullName evidence="2">Uncharacterized protein</fullName>
    </submittedName>
</protein>
<evidence type="ECO:0000313" key="3">
    <source>
        <dbReference type="Proteomes" id="UP000215902"/>
    </source>
</evidence>
<dbReference type="AlphaFoldDB" id="A0A267G6J3"/>
<dbReference type="EMBL" id="NIVC01001252">
    <property type="protein sequence ID" value="PAA70291.1"/>
    <property type="molecule type" value="Genomic_DNA"/>
</dbReference>
<keyword evidence="3" id="KW-1185">Reference proteome</keyword>
<organism evidence="2 3">
    <name type="scientific">Macrostomum lignano</name>
    <dbReference type="NCBI Taxonomy" id="282301"/>
    <lineage>
        <taxon>Eukaryota</taxon>
        <taxon>Metazoa</taxon>
        <taxon>Spiralia</taxon>
        <taxon>Lophotrochozoa</taxon>
        <taxon>Platyhelminthes</taxon>
        <taxon>Rhabditophora</taxon>
        <taxon>Macrostomorpha</taxon>
        <taxon>Macrostomida</taxon>
        <taxon>Macrostomidae</taxon>
        <taxon>Macrostomum</taxon>
    </lineage>
</organism>
<dbReference type="EMBL" id="NIVC01000521">
    <property type="protein sequence ID" value="PAA81616.1"/>
    <property type="molecule type" value="Genomic_DNA"/>
</dbReference>
<comment type="caution">
    <text evidence="2">The sequence shown here is derived from an EMBL/GenBank/DDBJ whole genome shotgun (WGS) entry which is preliminary data.</text>
</comment>
<evidence type="ECO:0000313" key="1">
    <source>
        <dbReference type="EMBL" id="PAA70291.1"/>
    </source>
</evidence>